<dbReference type="GO" id="GO:0008757">
    <property type="term" value="F:S-adenosylmethionine-dependent methyltransferase activity"/>
    <property type="evidence" value="ECO:0007669"/>
    <property type="project" value="InterPro"/>
</dbReference>
<name>A0A419W4Z7_9BACT</name>
<proteinExistence type="predicted"/>
<comment type="caution">
    <text evidence="2">The sequence shown here is derived from an EMBL/GenBank/DDBJ whole genome shotgun (WGS) entry which is preliminary data.</text>
</comment>
<gene>
    <name evidence="2" type="ORF">BC643_0867</name>
</gene>
<organism evidence="2 3">
    <name type="scientific">Mangrovibacterium diazotrophicum</name>
    <dbReference type="NCBI Taxonomy" id="1261403"/>
    <lineage>
        <taxon>Bacteria</taxon>
        <taxon>Pseudomonadati</taxon>
        <taxon>Bacteroidota</taxon>
        <taxon>Bacteroidia</taxon>
        <taxon>Marinilabiliales</taxon>
        <taxon>Prolixibacteraceae</taxon>
        <taxon>Mangrovibacterium</taxon>
    </lineage>
</organism>
<dbReference type="GO" id="GO:0032259">
    <property type="term" value="P:methylation"/>
    <property type="evidence" value="ECO:0007669"/>
    <property type="project" value="UniProtKB-KW"/>
</dbReference>
<keyword evidence="2" id="KW-0808">Transferase</keyword>
<dbReference type="OrthoDB" id="1143568at2"/>
<dbReference type="Gene3D" id="3.40.50.150">
    <property type="entry name" value="Vaccinia Virus protein VP39"/>
    <property type="match status" value="1"/>
</dbReference>
<dbReference type="InterPro" id="IPR029063">
    <property type="entry name" value="SAM-dependent_MTases_sf"/>
</dbReference>
<accession>A0A419W4Z7</accession>
<evidence type="ECO:0000259" key="1">
    <source>
        <dbReference type="Pfam" id="PF08241"/>
    </source>
</evidence>
<evidence type="ECO:0000313" key="2">
    <source>
        <dbReference type="EMBL" id="RKD90527.1"/>
    </source>
</evidence>
<dbReference type="Proteomes" id="UP000283387">
    <property type="component" value="Unassembled WGS sequence"/>
</dbReference>
<keyword evidence="3" id="KW-1185">Reference proteome</keyword>
<evidence type="ECO:0000313" key="3">
    <source>
        <dbReference type="Proteomes" id="UP000283387"/>
    </source>
</evidence>
<reference evidence="2 3" key="1">
    <citation type="submission" date="2018-09" db="EMBL/GenBank/DDBJ databases">
        <title>Genomic Encyclopedia of Archaeal and Bacterial Type Strains, Phase II (KMG-II): from individual species to whole genera.</title>
        <authorList>
            <person name="Goeker M."/>
        </authorList>
    </citation>
    <scope>NUCLEOTIDE SEQUENCE [LARGE SCALE GENOMIC DNA]</scope>
    <source>
        <strain evidence="2 3">DSM 27148</strain>
    </source>
</reference>
<dbReference type="AlphaFoldDB" id="A0A419W4Z7"/>
<keyword evidence="2" id="KW-0489">Methyltransferase</keyword>
<dbReference type="SUPFAM" id="SSF53335">
    <property type="entry name" value="S-adenosyl-L-methionine-dependent methyltransferases"/>
    <property type="match status" value="1"/>
</dbReference>
<dbReference type="InterPro" id="IPR013216">
    <property type="entry name" value="Methyltransf_11"/>
</dbReference>
<dbReference type="Pfam" id="PF08241">
    <property type="entry name" value="Methyltransf_11"/>
    <property type="match status" value="1"/>
</dbReference>
<sequence length="237" mass="26538">MLSYDAIGQAVHNYHFKRIDKPITIHSEGFDEDFVDPSYFFRSFKQMPKLEQIALQKASGTVLDVGACAGCHSLFLQQKGVAVTALEQSALCCEVLKDRGVDQVIHADLMNFSSQKFDTLLLLMNGTGIAGRLGNLKTFLAQLKNLLNPNGQILIDSSDLIYLYMDEDGAAEIDINAENYYGELVYQAEYNGIKGRPFPWLYIDSENLAEYAEEVGLKIENIEFGDHFDYLATIKLA</sequence>
<dbReference type="CDD" id="cd02440">
    <property type="entry name" value="AdoMet_MTases"/>
    <property type="match status" value="1"/>
</dbReference>
<protein>
    <submittedName>
        <fullName evidence="2">Methyltransferase family protein</fullName>
    </submittedName>
</protein>
<dbReference type="RefSeq" id="WP_120271927.1">
    <property type="nucleotide sequence ID" value="NZ_RAPN01000001.1"/>
</dbReference>
<dbReference type="EMBL" id="RAPN01000001">
    <property type="protein sequence ID" value="RKD90527.1"/>
    <property type="molecule type" value="Genomic_DNA"/>
</dbReference>
<feature type="domain" description="Methyltransferase type 11" evidence="1">
    <location>
        <begin position="63"/>
        <end position="155"/>
    </location>
</feature>